<gene>
    <name evidence="2" type="ORF">SAMN04487894_108170</name>
</gene>
<dbReference type="EMBL" id="FMZO01000008">
    <property type="protein sequence ID" value="SDD37153.1"/>
    <property type="molecule type" value="Genomic_DNA"/>
</dbReference>
<keyword evidence="1" id="KW-0732">Signal</keyword>
<sequence length="69" mass="7153">MNIRIKILITALLALLFSCGKNNDETGSKTKAGLPAGGSWKLAAYTAGLAADGNGDGKTGTDFYTVILY</sequence>
<evidence type="ECO:0000313" key="2">
    <source>
        <dbReference type="EMBL" id="SDD37153.1"/>
    </source>
</evidence>
<keyword evidence="3" id="KW-1185">Reference proteome</keyword>
<dbReference type="PROSITE" id="PS51257">
    <property type="entry name" value="PROKAR_LIPOPROTEIN"/>
    <property type="match status" value="1"/>
</dbReference>
<reference evidence="3" key="1">
    <citation type="submission" date="2016-10" db="EMBL/GenBank/DDBJ databases">
        <authorList>
            <person name="Varghese N."/>
            <person name="Submissions S."/>
        </authorList>
    </citation>
    <scope>NUCLEOTIDE SEQUENCE [LARGE SCALE GENOMIC DNA]</scope>
    <source>
        <strain evidence="3">DSM 25811 / CCM 8410 / LMG 26954 / E90</strain>
    </source>
</reference>
<dbReference type="AlphaFoldDB" id="A0A1G6U791"/>
<dbReference type="STRING" id="1285928.SAMN04487894_108170"/>
<evidence type="ECO:0000313" key="3">
    <source>
        <dbReference type="Proteomes" id="UP000198757"/>
    </source>
</evidence>
<organism evidence="2 3">
    <name type="scientific">Niabella drilacis (strain DSM 25811 / CCM 8410 / CCUG 62505 / LMG 26954 / E90)</name>
    <dbReference type="NCBI Taxonomy" id="1285928"/>
    <lineage>
        <taxon>Bacteria</taxon>
        <taxon>Pseudomonadati</taxon>
        <taxon>Bacteroidota</taxon>
        <taxon>Chitinophagia</taxon>
        <taxon>Chitinophagales</taxon>
        <taxon>Chitinophagaceae</taxon>
        <taxon>Niabella</taxon>
    </lineage>
</organism>
<protein>
    <submittedName>
        <fullName evidence="2">Uncharacterized protein</fullName>
    </submittedName>
</protein>
<dbReference type="Proteomes" id="UP000198757">
    <property type="component" value="Unassembled WGS sequence"/>
</dbReference>
<name>A0A1G6U791_NIADE</name>
<proteinExistence type="predicted"/>
<feature type="signal peptide" evidence="1">
    <location>
        <begin position="1"/>
        <end position="23"/>
    </location>
</feature>
<dbReference type="RefSeq" id="WP_143019795.1">
    <property type="nucleotide sequence ID" value="NZ_FMZO01000008.1"/>
</dbReference>
<accession>A0A1G6U791</accession>
<evidence type="ECO:0000256" key="1">
    <source>
        <dbReference type="SAM" id="SignalP"/>
    </source>
</evidence>
<feature type="chain" id="PRO_5011660550" evidence="1">
    <location>
        <begin position="24"/>
        <end position="69"/>
    </location>
</feature>